<dbReference type="GO" id="GO:0032259">
    <property type="term" value="P:methylation"/>
    <property type="evidence" value="ECO:0007669"/>
    <property type="project" value="UniProtKB-KW"/>
</dbReference>
<dbReference type="GO" id="GO:0008168">
    <property type="term" value="F:methyltransferase activity"/>
    <property type="evidence" value="ECO:0007669"/>
    <property type="project" value="UniProtKB-KW"/>
</dbReference>
<protein>
    <submittedName>
        <fullName evidence="1">Methyltransferase domain-containing protein</fullName>
    </submittedName>
</protein>
<reference evidence="2" key="1">
    <citation type="submission" date="2020-01" db="EMBL/GenBank/DDBJ databases">
        <authorList>
            <person name="Fang Y."/>
            <person name="Sun R."/>
            <person name="Nie L."/>
            <person name="He J."/>
            <person name="Hao L."/>
            <person name="Wang L."/>
            <person name="Su S."/>
            <person name="Lv E."/>
            <person name="Zhang Z."/>
            <person name="Xie R."/>
            <person name="Liu H."/>
        </authorList>
    </citation>
    <scope>NUCLEOTIDE SEQUENCE [LARGE SCALE GENOMIC DNA]</scope>
    <source>
        <strain evidence="2">XCT-53</strain>
    </source>
</reference>
<accession>A0A7X5J8H2</accession>
<proteinExistence type="predicted"/>
<dbReference type="PANTHER" id="PTHR43861">
    <property type="entry name" value="TRANS-ACONITATE 2-METHYLTRANSFERASE-RELATED"/>
    <property type="match status" value="1"/>
</dbReference>
<sequence length="330" mass="36764">MAGKIGDRVSNTTACKVCGTHDSEIVGLKGRDGSPLTTVICTGCGLVHSWPLPSKAELDAYYASRYRSDYKATLTPKRKHILRYSRTGLGRLERIQKHVQTGAKVLDVGSGSGEFLYLAELAGYKAIGLEPHKGYSDYTRRVFGAQIVCSPLEEAGIEEGSFDAITLHHVLEHLHLPLTSLSIMNRWLKPGGMLFVDVPDIENTHHAPSTRFHYAHVYNFNHDTLKAMLAQAGFDLAEHNAGSGTSLVARKMRAPDPGQLHPMPENYARLSAALQPAQSEARYQAKRPLRRLVARLYRFSGEILQSTLVWHPRRIVDREYRKWKLAARAG</sequence>
<dbReference type="EMBL" id="JAABLQ010000001">
    <property type="protein sequence ID" value="NBN77877.1"/>
    <property type="molecule type" value="Genomic_DNA"/>
</dbReference>
<dbReference type="Gene3D" id="3.40.50.150">
    <property type="entry name" value="Vaccinia Virus protein VP39"/>
    <property type="match status" value="1"/>
</dbReference>
<dbReference type="RefSeq" id="WP_161672974.1">
    <property type="nucleotide sequence ID" value="NZ_JAABLP010000001.1"/>
</dbReference>
<gene>
    <name evidence="1" type="ORF">GWI72_06290</name>
</gene>
<dbReference type="CDD" id="cd02440">
    <property type="entry name" value="AdoMet_MTases"/>
    <property type="match status" value="1"/>
</dbReference>
<dbReference type="Proteomes" id="UP000586722">
    <property type="component" value="Unassembled WGS sequence"/>
</dbReference>
<evidence type="ECO:0000313" key="1">
    <source>
        <dbReference type="EMBL" id="NBN77877.1"/>
    </source>
</evidence>
<comment type="caution">
    <text evidence="1">The sequence shown here is derived from an EMBL/GenBank/DDBJ whole genome shotgun (WGS) entry which is preliminary data.</text>
</comment>
<dbReference type="AlphaFoldDB" id="A0A7X5J8H2"/>
<organism evidence="1 2">
    <name type="scientific">Pannonibacter tanglangensis</name>
    <dbReference type="NCBI Taxonomy" id="2750084"/>
    <lineage>
        <taxon>Bacteria</taxon>
        <taxon>Pseudomonadati</taxon>
        <taxon>Pseudomonadota</taxon>
        <taxon>Alphaproteobacteria</taxon>
        <taxon>Hyphomicrobiales</taxon>
        <taxon>Stappiaceae</taxon>
        <taxon>Pannonibacter</taxon>
    </lineage>
</organism>
<dbReference type="SUPFAM" id="SSF53335">
    <property type="entry name" value="S-adenosyl-L-methionine-dependent methyltransferases"/>
    <property type="match status" value="1"/>
</dbReference>
<name>A0A7X5J8H2_9HYPH</name>
<keyword evidence="1" id="KW-0808">Transferase</keyword>
<keyword evidence="1" id="KW-0489">Methyltransferase</keyword>
<keyword evidence="2" id="KW-1185">Reference proteome</keyword>
<evidence type="ECO:0000313" key="2">
    <source>
        <dbReference type="Proteomes" id="UP000586722"/>
    </source>
</evidence>
<dbReference type="Pfam" id="PF13489">
    <property type="entry name" value="Methyltransf_23"/>
    <property type="match status" value="1"/>
</dbReference>
<dbReference type="InterPro" id="IPR029063">
    <property type="entry name" value="SAM-dependent_MTases_sf"/>
</dbReference>